<dbReference type="InterPro" id="IPR011467">
    <property type="entry name" value="DUF1573"/>
</dbReference>
<dbReference type="AlphaFoldDB" id="A0A4Z0V802"/>
<dbReference type="PROSITE" id="PS51257">
    <property type="entry name" value="PROKAR_LIPOPROTEIN"/>
    <property type="match status" value="1"/>
</dbReference>
<dbReference type="PANTHER" id="PTHR37833:SF1">
    <property type="entry name" value="SIGNAL PEPTIDE PROTEIN"/>
    <property type="match status" value="1"/>
</dbReference>
<protein>
    <submittedName>
        <fullName evidence="1">DUF1573 domain-containing protein</fullName>
    </submittedName>
</protein>
<reference evidence="1 2" key="1">
    <citation type="submission" date="2019-02" db="EMBL/GenBank/DDBJ databases">
        <title>Isolation and identification of novel species under the genus Muribaculum.</title>
        <authorList>
            <person name="Miyake S."/>
            <person name="Ding Y."/>
            <person name="Low A."/>
            <person name="Soh M."/>
            <person name="Seedorf H."/>
        </authorList>
    </citation>
    <scope>NUCLEOTIDE SEQUENCE [LARGE SCALE GENOMIC DNA]</scope>
    <source>
        <strain evidence="1 2">TLL-A3</strain>
    </source>
</reference>
<dbReference type="InterPro" id="IPR013783">
    <property type="entry name" value="Ig-like_fold"/>
</dbReference>
<dbReference type="Gene3D" id="2.60.40.10">
    <property type="entry name" value="Immunoglobulins"/>
    <property type="match status" value="1"/>
</dbReference>
<dbReference type="PANTHER" id="PTHR37833">
    <property type="entry name" value="LIPOPROTEIN-RELATED"/>
    <property type="match status" value="1"/>
</dbReference>
<dbReference type="Proteomes" id="UP000297635">
    <property type="component" value="Unassembled WGS sequence"/>
</dbReference>
<dbReference type="EMBL" id="SJSA01000001">
    <property type="protein sequence ID" value="TGG39528.1"/>
    <property type="molecule type" value="Genomic_DNA"/>
</dbReference>
<accession>A0A4Z0V802</accession>
<evidence type="ECO:0000313" key="1">
    <source>
        <dbReference type="EMBL" id="TGG39528.1"/>
    </source>
</evidence>
<gene>
    <name evidence="1" type="ORF">EZ315_01965</name>
</gene>
<dbReference type="Pfam" id="PF07610">
    <property type="entry name" value="DUF1573"/>
    <property type="match status" value="1"/>
</dbReference>
<name>A0A4Z0V802_9BACT</name>
<proteinExistence type="predicted"/>
<evidence type="ECO:0000313" key="2">
    <source>
        <dbReference type="Proteomes" id="UP000297635"/>
    </source>
</evidence>
<keyword evidence="2" id="KW-1185">Reference proteome</keyword>
<organism evidence="1 2">
    <name type="scientific">Duncaniella freteri</name>
    <dbReference type="NCBI Taxonomy" id="2530391"/>
    <lineage>
        <taxon>Bacteria</taxon>
        <taxon>Pseudomonadati</taxon>
        <taxon>Bacteroidota</taxon>
        <taxon>Bacteroidia</taxon>
        <taxon>Bacteroidales</taxon>
        <taxon>Muribaculaceae</taxon>
        <taxon>Duncaniella</taxon>
    </lineage>
</organism>
<comment type="caution">
    <text evidence="1">The sequence shown here is derived from an EMBL/GenBank/DDBJ whole genome shotgun (WGS) entry which is preliminary data.</text>
</comment>
<sequence length="288" mass="32167">MKHLIYLSILILTIIVTSCAQNDKARVMEHVGQWFGRHLHLPTHIIDALTGDTISMSDSEFTILTYIDSLGCTRCKMKLHLWNEFLGSLDSITESDVVALMVIHTSDSRGIRYQLKIDGYEYPSYIDSTDIINKHNAFPSELMLQTFLLDSSHHVIAVGNPVYNNRIANLYRDIISGGKIVTQAGSIGIMVNVRSLDIGDIHLGETANHNFVLKNVSGDTVNIRKMISSCDCTVAEVENTLIVPGDSATIYVSFKEDSITGRFNRTVHVFYDQFTNPTKLEITGNVIK</sequence>